<dbReference type="InterPro" id="IPR001434">
    <property type="entry name" value="OmcB-like_DUF11"/>
</dbReference>
<dbReference type="InterPro" id="IPR048834">
    <property type="entry name" value="SpaA_pre-album"/>
</dbReference>
<dbReference type="PANTHER" id="PTHR34819:SF3">
    <property type="entry name" value="CELL SURFACE PROTEIN"/>
    <property type="match status" value="1"/>
</dbReference>
<dbReference type="Pfam" id="PF01345">
    <property type="entry name" value="DUF11"/>
    <property type="match status" value="4"/>
</dbReference>
<feature type="domain" description="SpaA-like prealbumin fold" evidence="2">
    <location>
        <begin position="1003"/>
        <end position="1113"/>
    </location>
</feature>
<feature type="domain" description="DUF11" evidence="1">
    <location>
        <begin position="648"/>
        <end position="770"/>
    </location>
</feature>
<organism evidence="5 6">
    <name type="scientific">Microbulbifer celer</name>
    <dbReference type="NCBI Taxonomy" id="435905"/>
    <lineage>
        <taxon>Bacteria</taxon>
        <taxon>Pseudomonadati</taxon>
        <taxon>Pseudomonadota</taxon>
        <taxon>Gammaproteobacteria</taxon>
        <taxon>Cellvibrionales</taxon>
        <taxon>Microbulbiferaceae</taxon>
        <taxon>Microbulbifer</taxon>
    </lineage>
</organism>
<dbReference type="InterPro" id="IPR051172">
    <property type="entry name" value="Chlamydia_OmcB"/>
</dbReference>
<protein>
    <submittedName>
        <fullName evidence="5">DUF6923 family protein</fullName>
    </submittedName>
</protein>
<evidence type="ECO:0000259" key="2">
    <source>
        <dbReference type="Pfam" id="PF20674"/>
    </source>
</evidence>
<dbReference type="InterPro" id="IPR011044">
    <property type="entry name" value="Quino_amine_DH_bsu"/>
</dbReference>
<dbReference type="Pfam" id="PF20674">
    <property type="entry name" value="SpaA_3"/>
    <property type="match status" value="1"/>
</dbReference>
<evidence type="ECO:0000259" key="4">
    <source>
        <dbReference type="Pfam" id="PF24514"/>
    </source>
</evidence>
<accession>A0ABW3U5Q2</accession>
<dbReference type="Gene3D" id="2.60.40.10">
    <property type="entry name" value="Immunoglobulins"/>
    <property type="match status" value="1"/>
</dbReference>
<feature type="domain" description="SpaA-like prealbumin fold" evidence="4">
    <location>
        <begin position="779"/>
        <end position="886"/>
    </location>
</feature>
<dbReference type="InterPro" id="IPR047589">
    <property type="entry name" value="DUF11_rpt"/>
</dbReference>
<evidence type="ECO:0000313" key="6">
    <source>
        <dbReference type="Proteomes" id="UP001597264"/>
    </source>
</evidence>
<feature type="domain" description="SpaA-like prealbumin fold" evidence="4">
    <location>
        <begin position="892"/>
        <end position="998"/>
    </location>
</feature>
<dbReference type="SUPFAM" id="SSF63825">
    <property type="entry name" value="YWTD domain"/>
    <property type="match status" value="1"/>
</dbReference>
<dbReference type="NCBIfam" id="TIGR01451">
    <property type="entry name" value="B_ant_repeat"/>
    <property type="match status" value="3"/>
</dbReference>
<dbReference type="InterPro" id="IPR055371">
    <property type="entry name" value="SpaA_PFL_dom_4"/>
</dbReference>
<dbReference type="Pfam" id="PF24514">
    <property type="entry name" value="SpaA_4"/>
    <property type="match status" value="3"/>
</dbReference>
<feature type="domain" description="DUF6923" evidence="3">
    <location>
        <begin position="430"/>
        <end position="638"/>
    </location>
</feature>
<reference evidence="6" key="1">
    <citation type="journal article" date="2019" name="Int. J. Syst. Evol. Microbiol.">
        <title>The Global Catalogue of Microorganisms (GCM) 10K type strain sequencing project: providing services to taxonomists for standard genome sequencing and annotation.</title>
        <authorList>
            <consortium name="The Broad Institute Genomics Platform"/>
            <consortium name="The Broad Institute Genome Sequencing Center for Infectious Disease"/>
            <person name="Wu L."/>
            <person name="Ma J."/>
        </authorList>
    </citation>
    <scope>NUCLEOTIDE SEQUENCE [LARGE SCALE GENOMIC DNA]</scope>
    <source>
        <strain evidence="6">CCUG 54356</strain>
    </source>
</reference>
<dbReference type="Pfam" id="PF21959">
    <property type="entry name" value="DUF6923"/>
    <property type="match status" value="2"/>
</dbReference>
<gene>
    <name evidence="5" type="ORF">ACFQ2X_03715</name>
</gene>
<evidence type="ECO:0000313" key="5">
    <source>
        <dbReference type="EMBL" id="MFD1215694.1"/>
    </source>
</evidence>
<name>A0ABW3U5Q2_9GAMM</name>
<comment type="caution">
    <text evidence="5">The sequence shown here is derived from an EMBL/GenBank/DDBJ whole genome shotgun (WGS) entry which is preliminary data.</text>
</comment>
<dbReference type="EMBL" id="JBHTLR010000004">
    <property type="protein sequence ID" value="MFD1215694.1"/>
    <property type="molecule type" value="Genomic_DNA"/>
</dbReference>
<dbReference type="PANTHER" id="PTHR34819">
    <property type="entry name" value="LARGE CYSTEINE-RICH PERIPLASMIC PROTEIN OMCB"/>
    <property type="match status" value="1"/>
</dbReference>
<evidence type="ECO:0000259" key="3">
    <source>
        <dbReference type="Pfam" id="PF21959"/>
    </source>
</evidence>
<feature type="domain" description="SpaA-like prealbumin fold" evidence="4">
    <location>
        <begin position="1248"/>
        <end position="1354"/>
    </location>
</feature>
<keyword evidence="6" id="KW-1185">Reference proteome</keyword>
<dbReference type="Proteomes" id="UP001597264">
    <property type="component" value="Unassembled WGS sequence"/>
</dbReference>
<feature type="domain" description="DUF11" evidence="1">
    <location>
        <begin position="1119"/>
        <end position="1239"/>
    </location>
</feature>
<feature type="domain" description="DUF6923" evidence="3">
    <location>
        <begin position="40"/>
        <end position="231"/>
    </location>
</feature>
<proteinExistence type="predicted"/>
<dbReference type="InterPro" id="IPR013783">
    <property type="entry name" value="Ig-like_fold"/>
</dbReference>
<feature type="domain" description="DUF11" evidence="1">
    <location>
        <begin position="284"/>
        <end position="401"/>
    </location>
</feature>
<dbReference type="SUPFAM" id="SSF50969">
    <property type="entry name" value="YVTN repeat-like/Quinoprotein amine dehydrogenase"/>
    <property type="match status" value="1"/>
</dbReference>
<sequence>MLCCAPLLAQSTYGQSDQSQPDFGACDSRIWIVGASASGRTALMPVDHDGPEIDLHPAGDPGAEIQISAPAFHHGERQVFGIGAGSDGRFQLLRVHGDGAVTAEASLNGVVADWQPAAGAIDLDDNYFVAAGNSKALYRINLNDGEVHKLPMDRSLLLSGLTWYDGHLYGLTGDRKVVVLDSSEPEGPLSITPLLGADSDLDLRGLFSATEGVYGYDAEGRVYRLHAETGVASQVALWGPVTNGMPVRCVQSPFQATSPGQRFHMSRKSHVEGEVGSQRMPSADIYLELQDDDSSFTAGGVQRYSLTVGSNSPGRVENLPVTVPVPAGVTRVAWRCVAEAGARCEVASGTGPIDTLVHLDGGTVRFIIEQQIAEQLVGSVTTTVSAAPPAGTVDPNPSNNNIRHTNTRVLQEDFGRCDSRVFIHQGAGTTNLLLLEPGSGATTFIGNSPNVQYNAAAYNPDDNYIYAISSDYSLIRISSDGTSEVVRINIVPAADWVAGTFASDGYMYVTTSGAIQNVYRIDVTLQDPFVSQQLLFDTTQVTSSGDLAFYNGRMYTVDTGNNQLRSYDVVGQPNGAVLSVTKIGNGYSGAPVTSMWSGTNGVFGADDAGNVYQFDLTTGVPTRVGSAPTSSVSDGSHCNEAPFELSTDLGIFKSALDFNQYYKPTGEVTYQVLVYNNGPTPVQDAVVSDPLPAGITDATWTCSANGLASCGAASGSGDLLDTPDLQVNGQVTYLITIQIPRDFTGDLTNTATVEPPEGIVDSNPDDNTSTYNQQRIPLVQFEKVSIGGVGGFGFQTTNVQDGGPYLVTQQEGVPVQSGLYPAINPGQPITITENAINDPSFSLTDISCTGMSPGGNATVDLNARNVTFDSAATQPGADIFCTFTNESQQATLTIEKISIGGVGSFSFSVSNAGGSPNITTVEEGVAVQAPTQTIVNPGQQVSVSEPTLPDGFTLTDISCTGLSDGGSADVDLDGRRVTIDGAGTQLGADIICTFTNTATPPASITLQKALPNGRFVDSDQFDLTISGAGGTSATTQGSGSQVSPVISATNPVVGQSYTLSEAGNGSTNLGNYATSYACTNALSGGQMPSGDGSSFSFTLNQGDQLSCTFTNTPLDRQADLAVTKTDNSDIYTPGSDVTYQIVVSNNGPDDVSEATLTDALPSAISNASWTCSAAGGASCGAASGSGAINDMPDIPVGGNVTYTFTLSVPADYSGSLANTATVAVPDGFVDPNPDNNAATDIDQRAPAVTIEKITEGDVGTFGFSGNNGIPSLDLTTVSEGVAVDSQLIYLLSADTETTITEGSIPDTFELSAISCTGLGSGGTASVDLSGGSVTLDAAAIAPNTDIVCTFTNTRLATDLAVTKTAPVDTVQTGDQVTYTLTVDNLGPNDTTNAVLTDTPDNNQNCAAPDSVTCSASGGAQCPAPPIDVNALLGSGVIIPSLPANSEVIFTVVCDVTGTGNP</sequence>
<dbReference type="RefSeq" id="WP_230437572.1">
    <property type="nucleotide sequence ID" value="NZ_CP087715.1"/>
</dbReference>
<evidence type="ECO:0000259" key="1">
    <source>
        <dbReference type="Pfam" id="PF01345"/>
    </source>
</evidence>
<dbReference type="InterPro" id="IPR054215">
    <property type="entry name" value="DUF6923"/>
</dbReference>
<feature type="domain" description="DUF11" evidence="1">
    <location>
        <begin position="1358"/>
        <end position="1458"/>
    </location>
</feature>